<feature type="domain" description="Methyl-accepting transducer" evidence="6">
    <location>
        <begin position="155"/>
        <end position="391"/>
    </location>
</feature>
<evidence type="ECO:0000259" key="6">
    <source>
        <dbReference type="PROSITE" id="PS50111"/>
    </source>
</evidence>
<accession>A0A1L8CWJ7</accession>
<dbReference type="PROSITE" id="PS50111">
    <property type="entry name" value="CHEMOTAXIS_TRANSDUC_2"/>
    <property type="match status" value="1"/>
</dbReference>
<dbReference type="RefSeq" id="WP_075859750.1">
    <property type="nucleotide sequence ID" value="NZ_BDJK01000041.1"/>
</dbReference>
<evidence type="ECO:0000256" key="2">
    <source>
        <dbReference type="ARBA" id="ARBA00029447"/>
    </source>
</evidence>
<dbReference type="PANTHER" id="PTHR32089">
    <property type="entry name" value="METHYL-ACCEPTING CHEMOTAXIS PROTEIN MCPB"/>
    <property type="match status" value="1"/>
</dbReference>
<keyword evidence="4" id="KW-0175">Coiled coil</keyword>
<keyword evidence="1 3" id="KW-0807">Transducer</keyword>
<dbReference type="Pfam" id="PF00015">
    <property type="entry name" value="MCPsignal"/>
    <property type="match status" value="1"/>
</dbReference>
<evidence type="ECO:0000256" key="1">
    <source>
        <dbReference type="ARBA" id="ARBA00023224"/>
    </source>
</evidence>
<dbReference type="STRING" id="870242.cpu_18250"/>
<proteinExistence type="inferred from homology"/>
<dbReference type="Proteomes" id="UP000187485">
    <property type="component" value="Unassembled WGS sequence"/>
</dbReference>
<feature type="domain" description="HAMP" evidence="7">
    <location>
        <begin position="94"/>
        <end position="150"/>
    </location>
</feature>
<reference evidence="9" key="1">
    <citation type="submission" date="2016-12" db="EMBL/GenBank/DDBJ databases">
        <title>Draft Genome Sequences od Carboxydothermus pertinax and islandicus, Hydrogenogenic Carboxydotrophic Bacteria.</title>
        <authorList>
            <person name="Fukuyama Y."/>
            <person name="Ohmae K."/>
            <person name="Yoneda Y."/>
            <person name="Yoshida T."/>
            <person name="Sako Y."/>
        </authorList>
    </citation>
    <scope>NUCLEOTIDE SEQUENCE [LARGE SCALE GENOMIC DNA]</scope>
    <source>
        <strain evidence="9">Ug1</strain>
    </source>
</reference>
<feature type="coiled-coil region" evidence="4">
    <location>
        <begin position="289"/>
        <end position="358"/>
    </location>
</feature>
<protein>
    <submittedName>
        <fullName evidence="8">Methyl-accepting chemotaxis protein</fullName>
    </submittedName>
</protein>
<evidence type="ECO:0000256" key="5">
    <source>
        <dbReference type="SAM" id="Phobius"/>
    </source>
</evidence>
<name>A0A1L8CWJ7_9THEO</name>
<dbReference type="Gene3D" id="1.10.287.950">
    <property type="entry name" value="Methyl-accepting chemotaxis protein"/>
    <property type="match status" value="1"/>
</dbReference>
<dbReference type="OrthoDB" id="1887545at2"/>
<dbReference type="GO" id="GO:0007165">
    <property type="term" value="P:signal transduction"/>
    <property type="evidence" value="ECO:0007669"/>
    <property type="project" value="UniProtKB-KW"/>
</dbReference>
<feature type="coiled-coil region" evidence="4">
    <location>
        <begin position="191"/>
        <end position="243"/>
    </location>
</feature>
<dbReference type="SUPFAM" id="SSF58104">
    <property type="entry name" value="Methyl-accepting chemotaxis protein (MCP) signaling domain"/>
    <property type="match status" value="1"/>
</dbReference>
<evidence type="ECO:0000313" key="9">
    <source>
        <dbReference type="Proteomes" id="UP000187485"/>
    </source>
</evidence>
<keyword evidence="5" id="KW-1133">Transmembrane helix</keyword>
<keyword evidence="5" id="KW-0812">Transmembrane</keyword>
<dbReference type="PROSITE" id="PS50885">
    <property type="entry name" value="HAMP"/>
    <property type="match status" value="1"/>
</dbReference>
<evidence type="ECO:0000256" key="4">
    <source>
        <dbReference type="SAM" id="Coils"/>
    </source>
</evidence>
<dbReference type="PANTHER" id="PTHR32089:SF112">
    <property type="entry name" value="LYSOZYME-LIKE PROTEIN-RELATED"/>
    <property type="match status" value="1"/>
</dbReference>
<gene>
    <name evidence="8" type="ORF">cpu_18250</name>
</gene>
<dbReference type="InterPro" id="IPR003660">
    <property type="entry name" value="HAMP_dom"/>
</dbReference>
<comment type="caution">
    <text evidence="8">The sequence shown here is derived from an EMBL/GenBank/DDBJ whole genome shotgun (WGS) entry which is preliminary data.</text>
</comment>
<feature type="transmembrane region" description="Helical" evidence="5">
    <location>
        <begin position="70"/>
        <end position="88"/>
    </location>
</feature>
<dbReference type="Pfam" id="PF00672">
    <property type="entry name" value="HAMP"/>
    <property type="match status" value="1"/>
</dbReference>
<dbReference type="SMART" id="SM00283">
    <property type="entry name" value="MA"/>
    <property type="match status" value="1"/>
</dbReference>
<evidence type="ECO:0000256" key="3">
    <source>
        <dbReference type="PROSITE-ProRule" id="PRU00284"/>
    </source>
</evidence>
<dbReference type="AlphaFoldDB" id="A0A1L8CWJ7"/>
<dbReference type="EMBL" id="BDJK01000041">
    <property type="protein sequence ID" value="GAV23315.1"/>
    <property type="molecule type" value="Genomic_DNA"/>
</dbReference>
<keyword evidence="9" id="KW-1185">Reference proteome</keyword>
<keyword evidence="5" id="KW-0472">Membrane</keyword>
<comment type="similarity">
    <text evidence="2">Belongs to the methyl-accepting chemotaxis (MCP) protein family.</text>
</comment>
<dbReference type="CDD" id="cd06225">
    <property type="entry name" value="HAMP"/>
    <property type="match status" value="1"/>
</dbReference>
<dbReference type="InterPro" id="IPR004089">
    <property type="entry name" value="MCPsignal_dom"/>
</dbReference>
<evidence type="ECO:0000313" key="8">
    <source>
        <dbReference type="EMBL" id="GAV23315.1"/>
    </source>
</evidence>
<feature type="transmembrane region" description="Helical" evidence="5">
    <location>
        <begin position="18"/>
        <end position="40"/>
    </location>
</feature>
<dbReference type="GO" id="GO:0016020">
    <property type="term" value="C:membrane"/>
    <property type="evidence" value="ECO:0007669"/>
    <property type="project" value="InterPro"/>
</dbReference>
<organism evidence="8 9">
    <name type="scientific">Carboxydothermus pertinax</name>
    <dbReference type="NCBI Taxonomy" id="870242"/>
    <lineage>
        <taxon>Bacteria</taxon>
        <taxon>Bacillati</taxon>
        <taxon>Bacillota</taxon>
        <taxon>Clostridia</taxon>
        <taxon>Thermoanaerobacterales</taxon>
        <taxon>Thermoanaerobacteraceae</taxon>
        <taxon>Carboxydothermus</taxon>
    </lineage>
</organism>
<sequence length="413" mass="45642">MTGITNIRDIYLSLKIKYFIAFGSIFAIIFVGIAFGYVIFFGLVNSVNQLTGHGNIQILHDAAQKATHNVLLLMVAMFIPMLGALIFFSRQIIKDLFEPVKRLTKYCDVISSGDLTADAFQRKAMFGRDELDDLVKAYNTMISRNKSILALMQQETQKLNSSMEGILGAVEQINTGVIREAELVNNVTSIAEQLKETAENLAILINQAVKETGYIQERSEEGRQTSEETVKRIEELIAKVNKAAQTSNALMEVAEFITEIAEQTNLLSLNAAIEAARAGEAGKGFAVVAQEVKKLADSTRNKAKEIQGELVNIHRQLQEVEADAGKAGEVVKQTAENYQEFAEKARELKRGAERINERTGQMQNMAAHLAKTAVETSSFVEETTAMVEEVGANITELGRVVEELNQEVGKYKI</sequence>
<evidence type="ECO:0000259" key="7">
    <source>
        <dbReference type="PROSITE" id="PS50885"/>
    </source>
</evidence>